<comment type="caution">
    <text evidence="1">The sequence shown here is derived from an EMBL/GenBank/DDBJ whole genome shotgun (WGS) entry which is preliminary data.</text>
</comment>
<keyword evidence="2" id="KW-1185">Reference proteome</keyword>
<evidence type="ECO:0000313" key="2">
    <source>
        <dbReference type="Proteomes" id="UP000284908"/>
    </source>
</evidence>
<dbReference type="EMBL" id="RAHH01000053">
    <property type="protein sequence ID" value="RJT32562.1"/>
    <property type="molecule type" value="Genomic_DNA"/>
</dbReference>
<protein>
    <submittedName>
        <fullName evidence="1">Uncharacterized protein</fullName>
    </submittedName>
</protein>
<reference evidence="1 2" key="1">
    <citation type="submission" date="2018-09" db="EMBL/GenBank/DDBJ databases">
        <authorList>
            <person name="Le Fleche-Mateos A."/>
        </authorList>
    </citation>
    <scope>NUCLEOTIDE SEQUENCE [LARGE SCALE GENOMIC DNA]</scope>
    <source>
        <strain evidence="1 2">DSM 27399</strain>
    </source>
</reference>
<organism evidence="1 2">
    <name type="scientific">Rahnella woolbedingensis</name>
    <dbReference type="NCBI Taxonomy" id="1510574"/>
    <lineage>
        <taxon>Bacteria</taxon>
        <taxon>Pseudomonadati</taxon>
        <taxon>Pseudomonadota</taxon>
        <taxon>Gammaproteobacteria</taxon>
        <taxon>Enterobacterales</taxon>
        <taxon>Yersiniaceae</taxon>
        <taxon>Rahnella</taxon>
    </lineage>
</organism>
<sequence length="332" mass="38302">MPITAYSRTFKRELDATQLARLFNERLNEEEVSFRDFVKRDIECPACNTTGGHYVNEGVSSTGKMVKQAHFAFRDSEGNDAHLPFCDFYTGPDKQKTISNEGQVDFSKSNSPVTQAVAWMVCCGIENNIFNQEDIRNMRQWFLELRQNGDFKFNVSPHLVNITRAFIIKNKRNSKEYTFDANAIKDDWFDINQEVYESLHYKFPELAPNFKDNNELYKLRLQAVLKKSRSIIIKDSNTATFDRAILSEKYLIAQQFALEIRKANPRLRTNMTHSMSAVSNSNPLMALSALLLFVSNWEIEEALDKVNKIMSHEMINDHDAGNVIGLNPFIHY</sequence>
<feature type="non-terminal residue" evidence="1">
    <location>
        <position position="332"/>
    </location>
</feature>
<name>A0A419N1V5_9GAMM</name>
<gene>
    <name evidence="1" type="ORF">D6C13_24535</name>
</gene>
<proteinExistence type="predicted"/>
<dbReference type="AlphaFoldDB" id="A0A419N1V5"/>
<dbReference type="OrthoDB" id="9017863at2"/>
<accession>A0A419N1V5</accession>
<evidence type="ECO:0000313" key="1">
    <source>
        <dbReference type="EMBL" id="RJT32562.1"/>
    </source>
</evidence>
<dbReference type="Proteomes" id="UP000284908">
    <property type="component" value="Unassembled WGS sequence"/>
</dbReference>
<dbReference type="RefSeq" id="WP_120135238.1">
    <property type="nucleotide sequence ID" value="NZ_RAHH01000053.1"/>
</dbReference>